<protein>
    <submittedName>
        <fullName evidence="1">Uncharacterized protein</fullName>
    </submittedName>
</protein>
<organism evidence="1 2">
    <name type="scientific">Rotaria sordida</name>
    <dbReference type="NCBI Taxonomy" id="392033"/>
    <lineage>
        <taxon>Eukaryota</taxon>
        <taxon>Metazoa</taxon>
        <taxon>Spiralia</taxon>
        <taxon>Gnathifera</taxon>
        <taxon>Rotifera</taxon>
        <taxon>Eurotatoria</taxon>
        <taxon>Bdelloidea</taxon>
        <taxon>Philodinida</taxon>
        <taxon>Philodinidae</taxon>
        <taxon>Rotaria</taxon>
    </lineage>
</organism>
<comment type="caution">
    <text evidence="1">The sequence shown here is derived from an EMBL/GenBank/DDBJ whole genome shotgun (WGS) entry which is preliminary data.</text>
</comment>
<evidence type="ECO:0000313" key="1">
    <source>
        <dbReference type="EMBL" id="CAF1581084.1"/>
    </source>
</evidence>
<dbReference type="EMBL" id="CAJNOU010018792">
    <property type="protein sequence ID" value="CAF1581084.1"/>
    <property type="molecule type" value="Genomic_DNA"/>
</dbReference>
<reference evidence="1" key="1">
    <citation type="submission" date="2021-02" db="EMBL/GenBank/DDBJ databases">
        <authorList>
            <person name="Nowell W R."/>
        </authorList>
    </citation>
    <scope>NUCLEOTIDE SEQUENCE</scope>
</reference>
<dbReference type="AlphaFoldDB" id="A0A815Z756"/>
<proteinExistence type="predicted"/>
<feature type="non-terminal residue" evidence="1">
    <location>
        <position position="1"/>
    </location>
</feature>
<dbReference type="Proteomes" id="UP000663889">
    <property type="component" value="Unassembled WGS sequence"/>
</dbReference>
<gene>
    <name evidence="1" type="ORF">SEV965_LOCUS39888</name>
</gene>
<name>A0A815Z756_9BILA</name>
<evidence type="ECO:0000313" key="2">
    <source>
        <dbReference type="Proteomes" id="UP000663889"/>
    </source>
</evidence>
<accession>A0A815Z756</accession>
<sequence length="32" mass="3545">TVSKHVTIVSELSRLVGLYHLLEVSGTEQHLV</sequence>